<name>A0A1I3V0N0_9ACTN</name>
<evidence type="ECO:0000313" key="2">
    <source>
        <dbReference type="EMBL" id="SFJ89224.1"/>
    </source>
</evidence>
<gene>
    <name evidence="2" type="ORF">SAMN05216275_113190</name>
</gene>
<dbReference type="Proteomes" id="UP000199111">
    <property type="component" value="Unassembled WGS sequence"/>
</dbReference>
<evidence type="ECO:0000256" key="1">
    <source>
        <dbReference type="SAM" id="MobiDB-lite"/>
    </source>
</evidence>
<dbReference type="EMBL" id="FOQY01000013">
    <property type="protein sequence ID" value="SFJ89224.1"/>
    <property type="molecule type" value="Genomic_DNA"/>
</dbReference>
<evidence type="ECO:0000313" key="3">
    <source>
        <dbReference type="Proteomes" id="UP000199111"/>
    </source>
</evidence>
<sequence>MCRQTNGDKDARCHRAVSVNDDLTLDFDDRHRPQPGHYAFLIDDGTFDAVIAGAQRDHIIHAAMLAPQDDRPQAAITTPPPGLDALSLSDSGGHARMSANLDSLTPGSRMGRAVTGEGVRSRRHTPARRRTA</sequence>
<feature type="region of interest" description="Disordered" evidence="1">
    <location>
        <begin position="70"/>
        <end position="132"/>
    </location>
</feature>
<proteinExistence type="predicted"/>
<reference evidence="3" key="1">
    <citation type="submission" date="2016-10" db="EMBL/GenBank/DDBJ databases">
        <authorList>
            <person name="Varghese N."/>
            <person name="Submissions S."/>
        </authorList>
    </citation>
    <scope>NUCLEOTIDE SEQUENCE [LARGE SCALE GENOMIC DNA]</scope>
    <source>
        <strain evidence="3">CGMCC 4.2126</strain>
    </source>
</reference>
<organism evidence="2 3">
    <name type="scientific">Streptosporangium canum</name>
    <dbReference type="NCBI Taxonomy" id="324952"/>
    <lineage>
        <taxon>Bacteria</taxon>
        <taxon>Bacillati</taxon>
        <taxon>Actinomycetota</taxon>
        <taxon>Actinomycetes</taxon>
        <taxon>Streptosporangiales</taxon>
        <taxon>Streptosporangiaceae</taxon>
        <taxon>Streptosporangium</taxon>
    </lineage>
</organism>
<dbReference type="AlphaFoldDB" id="A0A1I3V0N0"/>
<protein>
    <submittedName>
        <fullName evidence="2">Uncharacterized protein</fullName>
    </submittedName>
</protein>
<feature type="compositionally biased region" description="Basic residues" evidence="1">
    <location>
        <begin position="121"/>
        <end position="132"/>
    </location>
</feature>
<accession>A0A1I3V0N0</accession>
<keyword evidence="3" id="KW-1185">Reference proteome</keyword>